<protein>
    <recommendedName>
        <fullName evidence="5">RxLR effector protein</fullName>
    </recommendedName>
</protein>
<evidence type="ECO:0000256" key="2">
    <source>
        <dbReference type="ARBA" id="ARBA00010400"/>
    </source>
</evidence>
<feature type="region of interest" description="Disordered" evidence="6">
    <location>
        <begin position="39"/>
        <end position="70"/>
    </location>
</feature>
<keyword evidence="3 5" id="KW-0964">Secreted</keyword>
<organism evidence="7 8">
    <name type="scientific">Phytophthora lilii</name>
    <dbReference type="NCBI Taxonomy" id="2077276"/>
    <lineage>
        <taxon>Eukaryota</taxon>
        <taxon>Sar</taxon>
        <taxon>Stramenopiles</taxon>
        <taxon>Oomycota</taxon>
        <taxon>Peronosporomycetes</taxon>
        <taxon>Peronosporales</taxon>
        <taxon>Peronosporaceae</taxon>
        <taxon>Phytophthora</taxon>
    </lineage>
</organism>
<dbReference type="Proteomes" id="UP001165083">
    <property type="component" value="Unassembled WGS sequence"/>
</dbReference>
<accession>A0A9W7CKQ6</accession>
<name>A0A9W7CKQ6_9STRA</name>
<reference evidence="7" key="1">
    <citation type="submission" date="2023-04" db="EMBL/GenBank/DDBJ databases">
        <title>Phytophthora lilii NBRC 32176.</title>
        <authorList>
            <person name="Ichikawa N."/>
            <person name="Sato H."/>
            <person name="Tonouchi N."/>
        </authorList>
    </citation>
    <scope>NUCLEOTIDE SEQUENCE</scope>
    <source>
        <strain evidence="7">NBRC 32176</strain>
    </source>
</reference>
<comment type="similarity">
    <text evidence="2 5">Belongs to the RxLR effector family.</text>
</comment>
<evidence type="ECO:0000256" key="1">
    <source>
        <dbReference type="ARBA" id="ARBA00004613"/>
    </source>
</evidence>
<dbReference type="AlphaFoldDB" id="A0A9W7CKQ6"/>
<keyword evidence="8" id="KW-1185">Reference proteome</keyword>
<comment type="function">
    <text evidence="5">Effector that suppresses plant defense responses during pathogen infection.</text>
</comment>
<dbReference type="InterPro" id="IPR031825">
    <property type="entry name" value="RXLR"/>
</dbReference>
<sequence length="171" mass="19433">MTSFSLQSTQGLYTVRADPRTLSSKPGSLTFSVESSITHRHLGGTSPEERHQQTVPESEQDCRQNTDEDDEDRAFNLKGLLGLETNKAPNLFTRKILKKMRKSETFKTEMFAKWPQENLSFGEIAKKLNVPYSHRNLQLLLDYINSIKAPSTAVARNPRVHFGGADVRYFD</sequence>
<proteinExistence type="inferred from homology"/>
<evidence type="ECO:0000256" key="5">
    <source>
        <dbReference type="RuleBase" id="RU367124"/>
    </source>
</evidence>
<comment type="caution">
    <text evidence="7">The sequence shown here is derived from an EMBL/GenBank/DDBJ whole genome shotgun (WGS) entry which is preliminary data.</text>
</comment>
<dbReference type="EMBL" id="BSXW01001081">
    <property type="protein sequence ID" value="GMF33474.1"/>
    <property type="molecule type" value="Genomic_DNA"/>
</dbReference>
<dbReference type="OrthoDB" id="126861at2759"/>
<gene>
    <name evidence="7" type="ORF">Plil01_001425900</name>
</gene>
<keyword evidence="4" id="KW-0732">Signal</keyword>
<evidence type="ECO:0000256" key="3">
    <source>
        <dbReference type="ARBA" id="ARBA00022525"/>
    </source>
</evidence>
<evidence type="ECO:0000313" key="7">
    <source>
        <dbReference type="EMBL" id="GMF33474.1"/>
    </source>
</evidence>
<evidence type="ECO:0000256" key="4">
    <source>
        <dbReference type="ARBA" id="ARBA00022729"/>
    </source>
</evidence>
<evidence type="ECO:0000313" key="8">
    <source>
        <dbReference type="Proteomes" id="UP001165083"/>
    </source>
</evidence>
<comment type="domain">
    <text evidence="5">The RxLR-dEER motif acts to carry the protein into the host cell cytoplasm through binding to cell surface phosphatidylinositol-3-phosphate.</text>
</comment>
<evidence type="ECO:0000256" key="6">
    <source>
        <dbReference type="SAM" id="MobiDB-lite"/>
    </source>
</evidence>
<comment type="subcellular location">
    <subcellularLocation>
        <location evidence="1 5">Secreted</location>
    </subcellularLocation>
</comment>
<dbReference type="Pfam" id="PF16810">
    <property type="entry name" value="RXLR"/>
    <property type="match status" value="1"/>
</dbReference>